<name>A0A2V0PEF4_9CHLO</name>
<sequence>MATSGGAKWSRELRPQRLELPPGGALRSAGVASPSGSGAAAALPTLNAVVLARHLALIRAYRDALQEEGLLPAPAQERVDTGRSGRQQADTALLLSPERGAGGFEAWRGDMRGALALAQQRAAAERG</sequence>
<dbReference type="EMBL" id="BDRX01000097">
    <property type="protein sequence ID" value="GBF97352.1"/>
    <property type="molecule type" value="Genomic_DNA"/>
</dbReference>
<feature type="compositionally biased region" description="Low complexity" evidence="1">
    <location>
        <begin position="28"/>
        <end position="37"/>
    </location>
</feature>
<dbReference type="AlphaFoldDB" id="A0A2V0PEF4"/>
<gene>
    <name evidence="2" type="ORF">Rsub_10999</name>
</gene>
<comment type="caution">
    <text evidence="2">The sequence shown here is derived from an EMBL/GenBank/DDBJ whole genome shotgun (WGS) entry which is preliminary data.</text>
</comment>
<accession>A0A2V0PEF4</accession>
<keyword evidence="3" id="KW-1185">Reference proteome</keyword>
<protein>
    <submittedName>
        <fullName evidence="2">Uncharacterized protein</fullName>
    </submittedName>
</protein>
<feature type="region of interest" description="Disordered" evidence="1">
    <location>
        <begin position="70"/>
        <end position="89"/>
    </location>
</feature>
<reference evidence="2 3" key="1">
    <citation type="journal article" date="2018" name="Sci. Rep.">
        <title>Raphidocelis subcapitata (=Pseudokirchneriella subcapitata) provides an insight into genome evolution and environmental adaptations in the Sphaeropleales.</title>
        <authorList>
            <person name="Suzuki S."/>
            <person name="Yamaguchi H."/>
            <person name="Nakajima N."/>
            <person name="Kawachi M."/>
        </authorList>
    </citation>
    <scope>NUCLEOTIDE SEQUENCE [LARGE SCALE GENOMIC DNA]</scope>
    <source>
        <strain evidence="2 3">NIES-35</strain>
    </source>
</reference>
<dbReference type="Proteomes" id="UP000247498">
    <property type="component" value="Unassembled WGS sequence"/>
</dbReference>
<evidence type="ECO:0000313" key="2">
    <source>
        <dbReference type="EMBL" id="GBF97352.1"/>
    </source>
</evidence>
<dbReference type="InParanoid" id="A0A2V0PEF4"/>
<feature type="region of interest" description="Disordered" evidence="1">
    <location>
        <begin position="1"/>
        <end position="37"/>
    </location>
</feature>
<evidence type="ECO:0000313" key="3">
    <source>
        <dbReference type="Proteomes" id="UP000247498"/>
    </source>
</evidence>
<organism evidence="2 3">
    <name type="scientific">Raphidocelis subcapitata</name>
    <dbReference type="NCBI Taxonomy" id="307507"/>
    <lineage>
        <taxon>Eukaryota</taxon>
        <taxon>Viridiplantae</taxon>
        <taxon>Chlorophyta</taxon>
        <taxon>core chlorophytes</taxon>
        <taxon>Chlorophyceae</taxon>
        <taxon>CS clade</taxon>
        <taxon>Sphaeropleales</taxon>
        <taxon>Selenastraceae</taxon>
        <taxon>Raphidocelis</taxon>
    </lineage>
</organism>
<proteinExistence type="predicted"/>
<evidence type="ECO:0000256" key="1">
    <source>
        <dbReference type="SAM" id="MobiDB-lite"/>
    </source>
</evidence>